<proteinExistence type="predicted"/>
<dbReference type="Pfam" id="PF00651">
    <property type="entry name" value="BTB"/>
    <property type="match status" value="1"/>
</dbReference>
<dbReference type="AlphaFoldDB" id="A0AAV5WEF8"/>
<dbReference type="InterPro" id="IPR000210">
    <property type="entry name" value="BTB/POZ_dom"/>
</dbReference>
<evidence type="ECO:0000313" key="3">
    <source>
        <dbReference type="Proteomes" id="UP001432322"/>
    </source>
</evidence>
<reference evidence="2" key="1">
    <citation type="submission" date="2023-10" db="EMBL/GenBank/DDBJ databases">
        <title>Genome assembly of Pristionchus species.</title>
        <authorList>
            <person name="Yoshida K."/>
            <person name="Sommer R.J."/>
        </authorList>
    </citation>
    <scope>NUCLEOTIDE SEQUENCE</scope>
    <source>
        <strain evidence="2">RS5133</strain>
    </source>
</reference>
<protein>
    <recommendedName>
        <fullName evidence="1">BTB domain-containing protein</fullName>
    </recommendedName>
</protein>
<accession>A0AAV5WEF8</accession>
<comment type="caution">
    <text evidence="2">The sequence shown here is derived from an EMBL/GenBank/DDBJ whole genome shotgun (WGS) entry which is preliminary data.</text>
</comment>
<feature type="non-terminal residue" evidence="2">
    <location>
        <position position="1"/>
    </location>
</feature>
<dbReference type="EMBL" id="BTSY01000005">
    <property type="protein sequence ID" value="GMT30050.1"/>
    <property type="molecule type" value="Genomic_DNA"/>
</dbReference>
<sequence>QEFLDLLHVIYPSGRAVRRSTVKSILALADCFQIKFARDLVQSYLIRTKYVKRPEKLQLADQYKLKQLQVVSV</sequence>
<dbReference type="PANTHER" id="PTHR47022:SF1">
    <property type="entry name" value="BTB AND MATH DOMAIN-CONTAINING PROTEIN 36-RELATED"/>
    <property type="match status" value="1"/>
</dbReference>
<feature type="domain" description="BTB" evidence="1">
    <location>
        <begin position="2"/>
        <end position="48"/>
    </location>
</feature>
<keyword evidence="3" id="KW-1185">Reference proteome</keyword>
<gene>
    <name evidence="2" type="ORF">PFISCL1PPCAC_21347</name>
</gene>
<dbReference type="InterPro" id="IPR011333">
    <property type="entry name" value="SKP1/BTB/POZ_sf"/>
</dbReference>
<dbReference type="Gene3D" id="3.30.710.10">
    <property type="entry name" value="Potassium Channel Kv1.1, Chain A"/>
    <property type="match status" value="1"/>
</dbReference>
<dbReference type="PANTHER" id="PTHR47022">
    <property type="entry name" value="BTB AND MATH DOMAIN-CONTAINING PROTEIN 36-RELATED"/>
    <property type="match status" value="1"/>
</dbReference>
<dbReference type="Proteomes" id="UP001432322">
    <property type="component" value="Unassembled WGS sequence"/>
</dbReference>
<evidence type="ECO:0000313" key="2">
    <source>
        <dbReference type="EMBL" id="GMT30050.1"/>
    </source>
</evidence>
<evidence type="ECO:0000259" key="1">
    <source>
        <dbReference type="Pfam" id="PF00651"/>
    </source>
</evidence>
<organism evidence="2 3">
    <name type="scientific">Pristionchus fissidentatus</name>
    <dbReference type="NCBI Taxonomy" id="1538716"/>
    <lineage>
        <taxon>Eukaryota</taxon>
        <taxon>Metazoa</taxon>
        <taxon>Ecdysozoa</taxon>
        <taxon>Nematoda</taxon>
        <taxon>Chromadorea</taxon>
        <taxon>Rhabditida</taxon>
        <taxon>Rhabditina</taxon>
        <taxon>Diplogasteromorpha</taxon>
        <taxon>Diplogasteroidea</taxon>
        <taxon>Neodiplogasteridae</taxon>
        <taxon>Pristionchus</taxon>
    </lineage>
</organism>
<name>A0AAV5WEF8_9BILA</name>